<sequence length="254" mass="28822">MELLALCWVLLAGTLLSTSAANSALQEGDLGPITKQMDMARYSFDDQYEGCNVSIWHELREVNHTEFAMNNLYADSWRKAAAKWRKRCCRPTNCPKLRPKQAIAVLAYTDSCGLCEEFNADTRQGGICHQYYFNLYNFKTLHFLLTQALFALRASQPRCYYVYRGVPGVRFMVQRGMSVRFGQFTSTSLRKEVAVSFGNDTRFEVKTCYGVPKSRSPSSLLRMKSSSHPLKSLRSPTFLKPMADSKSVSALRGR</sequence>
<dbReference type="GO" id="GO:0016779">
    <property type="term" value="F:nucleotidyltransferase activity"/>
    <property type="evidence" value="ECO:0007669"/>
    <property type="project" value="UniProtKB-KW"/>
</dbReference>
<dbReference type="PROSITE" id="PS51996">
    <property type="entry name" value="TR_MART"/>
    <property type="match status" value="1"/>
</dbReference>
<dbReference type="PROSITE" id="PS01291">
    <property type="entry name" value="ART"/>
    <property type="match status" value="1"/>
</dbReference>
<keyword evidence="2 10" id="KW-0328">Glycosyltransferase</keyword>
<keyword evidence="13" id="KW-1185">Reference proteome</keyword>
<evidence type="ECO:0000256" key="6">
    <source>
        <dbReference type="ARBA" id="ARBA00022857"/>
    </source>
</evidence>
<dbReference type="PANTHER" id="PTHR10339">
    <property type="entry name" value="ADP-RIBOSYLTRANSFERASE"/>
    <property type="match status" value="1"/>
</dbReference>
<dbReference type="GO" id="GO:0106274">
    <property type="term" value="F:NAD+-protein-arginine ADP-ribosyltransferase activity"/>
    <property type="evidence" value="ECO:0007669"/>
    <property type="project" value="UniProtKB-EC"/>
</dbReference>
<gene>
    <name evidence="12" type="ORF">CIB84_017269</name>
</gene>
<comment type="caution">
    <text evidence="12">The sequence shown here is derived from an EMBL/GenBank/DDBJ whole genome shotgun (WGS) entry which is preliminary data.</text>
</comment>
<dbReference type="OrthoDB" id="423533at2759"/>
<keyword evidence="3 10" id="KW-0808">Transferase</keyword>
<dbReference type="Proteomes" id="UP000237246">
    <property type="component" value="Unassembled WGS sequence"/>
</dbReference>
<dbReference type="PANTHER" id="PTHR10339:SF19">
    <property type="entry name" value="GPI-LINKED NAD(P)(+)--ARGININE ADP-RIBOSYLTRANSFERASE 1"/>
    <property type="match status" value="1"/>
</dbReference>
<evidence type="ECO:0000313" key="13">
    <source>
        <dbReference type="Proteomes" id="UP000237246"/>
    </source>
</evidence>
<dbReference type="EC" id="2.4.2.31" evidence="10"/>
<keyword evidence="8" id="KW-1015">Disulfide bond</keyword>
<evidence type="ECO:0000256" key="10">
    <source>
        <dbReference type="RuleBase" id="RU361228"/>
    </source>
</evidence>
<dbReference type="FunFam" id="3.90.176.10:FF:000001">
    <property type="entry name" value="NAD(P)(+)--arginine ADP-ribosyltransferase"/>
    <property type="match status" value="1"/>
</dbReference>
<keyword evidence="5 10" id="KW-0732">Signal</keyword>
<evidence type="ECO:0000256" key="5">
    <source>
        <dbReference type="ARBA" id="ARBA00022729"/>
    </source>
</evidence>
<feature type="compositionally biased region" description="Low complexity" evidence="11">
    <location>
        <begin position="213"/>
        <end position="227"/>
    </location>
</feature>
<dbReference type="GO" id="GO:0044194">
    <property type="term" value="C:cytolytic granule"/>
    <property type="evidence" value="ECO:0007669"/>
    <property type="project" value="UniProtKB-ARBA"/>
</dbReference>
<dbReference type="GO" id="GO:0046677">
    <property type="term" value="P:response to antibiotic"/>
    <property type="evidence" value="ECO:0007669"/>
    <property type="project" value="UniProtKB-ARBA"/>
</dbReference>
<feature type="region of interest" description="Disordered" evidence="11">
    <location>
        <begin position="213"/>
        <end position="237"/>
    </location>
</feature>
<accession>A0A2P4S4B8</accession>
<dbReference type="EMBL" id="PPHD01112102">
    <property type="protein sequence ID" value="POI18987.1"/>
    <property type="molecule type" value="Genomic_DNA"/>
</dbReference>
<evidence type="ECO:0000313" key="12">
    <source>
        <dbReference type="EMBL" id="POI18987.1"/>
    </source>
</evidence>
<dbReference type="InterPro" id="IPR050999">
    <property type="entry name" value="ADP-ribosyltransferase_ARG"/>
</dbReference>
<dbReference type="PRINTS" id="PR00970">
    <property type="entry name" value="RIBTRNSFRASE"/>
</dbReference>
<comment type="catalytic activity">
    <reaction evidence="9 10">
        <text>L-arginyl-[protein] + NAD(+) = N(omega)-(ADP-D-ribosyl)-L-arginyl-[protein] + nicotinamide + H(+)</text>
        <dbReference type="Rhea" id="RHEA:19149"/>
        <dbReference type="Rhea" id="RHEA-COMP:10532"/>
        <dbReference type="Rhea" id="RHEA-COMP:15087"/>
        <dbReference type="ChEBI" id="CHEBI:15378"/>
        <dbReference type="ChEBI" id="CHEBI:17154"/>
        <dbReference type="ChEBI" id="CHEBI:29965"/>
        <dbReference type="ChEBI" id="CHEBI:57540"/>
        <dbReference type="ChEBI" id="CHEBI:142554"/>
        <dbReference type="EC" id="2.4.2.31"/>
    </reaction>
</comment>
<dbReference type="SUPFAM" id="SSF56399">
    <property type="entry name" value="ADP-ribosylation"/>
    <property type="match status" value="1"/>
</dbReference>
<name>A0A2P4S4B8_BAMTH</name>
<comment type="similarity">
    <text evidence="1 10">Belongs to the Arg-specific ADP-ribosyltransferase family.</text>
</comment>
<evidence type="ECO:0000256" key="1">
    <source>
        <dbReference type="ARBA" id="ARBA00009558"/>
    </source>
</evidence>
<dbReference type="GO" id="GO:0005615">
    <property type="term" value="C:extracellular space"/>
    <property type="evidence" value="ECO:0007669"/>
    <property type="project" value="UniProtKB-ARBA"/>
</dbReference>
<keyword evidence="4" id="KW-0548">Nucleotidyltransferase</keyword>
<dbReference type="AlphaFoldDB" id="A0A2P4S4B8"/>
<evidence type="ECO:0000256" key="2">
    <source>
        <dbReference type="ARBA" id="ARBA00022676"/>
    </source>
</evidence>
<evidence type="ECO:0000256" key="8">
    <source>
        <dbReference type="ARBA" id="ARBA00023157"/>
    </source>
</evidence>
<dbReference type="Pfam" id="PF01129">
    <property type="entry name" value="ART"/>
    <property type="match status" value="1"/>
</dbReference>
<organism evidence="12 13">
    <name type="scientific">Bambusicola thoracicus</name>
    <name type="common">Chinese bamboo-partridge</name>
    <name type="synonym">Perdix thoracica</name>
    <dbReference type="NCBI Taxonomy" id="9083"/>
    <lineage>
        <taxon>Eukaryota</taxon>
        <taxon>Metazoa</taxon>
        <taxon>Chordata</taxon>
        <taxon>Craniata</taxon>
        <taxon>Vertebrata</taxon>
        <taxon>Euteleostomi</taxon>
        <taxon>Archelosauria</taxon>
        <taxon>Archosauria</taxon>
        <taxon>Dinosauria</taxon>
        <taxon>Saurischia</taxon>
        <taxon>Theropoda</taxon>
        <taxon>Coelurosauria</taxon>
        <taxon>Aves</taxon>
        <taxon>Neognathae</taxon>
        <taxon>Galloanserae</taxon>
        <taxon>Galliformes</taxon>
        <taxon>Phasianidae</taxon>
        <taxon>Perdicinae</taxon>
        <taxon>Bambusicola</taxon>
    </lineage>
</organism>
<reference evidence="12 13" key="1">
    <citation type="submission" date="2018-01" db="EMBL/GenBank/DDBJ databases">
        <title>Comparison of the Chinese Bamboo Partridge and Red Junglefowl genome sequences highlights the importance of demography in genome evolution.</title>
        <authorList>
            <person name="Tiley G.P."/>
            <person name="Kimball R.T."/>
            <person name="Braun E.L."/>
            <person name="Burleigh J.G."/>
        </authorList>
    </citation>
    <scope>NUCLEOTIDE SEQUENCE [LARGE SCALE GENOMIC DNA]</scope>
    <source>
        <strain evidence="12">RTK389</strain>
        <tissue evidence="12">Blood</tissue>
    </source>
</reference>
<evidence type="ECO:0000256" key="7">
    <source>
        <dbReference type="ARBA" id="ARBA00023027"/>
    </source>
</evidence>
<feature type="signal peptide" evidence="10">
    <location>
        <begin position="1"/>
        <end position="20"/>
    </location>
</feature>
<evidence type="ECO:0000256" key="9">
    <source>
        <dbReference type="ARBA" id="ARBA00047597"/>
    </source>
</evidence>
<keyword evidence="6 10" id="KW-0521">NADP</keyword>
<proteinExistence type="inferred from homology"/>
<evidence type="ECO:0000256" key="11">
    <source>
        <dbReference type="SAM" id="MobiDB-lite"/>
    </source>
</evidence>
<keyword evidence="7 10" id="KW-0520">NAD</keyword>
<feature type="chain" id="PRO_5015020754" description="NAD(P)(+)--arginine ADP-ribosyltransferase" evidence="10">
    <location>
        <begin position="21"/>
        <end position="254"/>
    </location>
</feature>
<protein>
    <recommendedName>
        <fullName evidence="10">NAD(P)(+)--arginine ADP-ribosyltransferase</fullName>
        <ecNumber evidence="10">2.4.2.31</ecNumber>
    </recommendedName>
    <alternativeName>
        <fullName evidence="10">Mono(ADP-ribosyl)transferase</fullName>
    </alternativeName>
</protein>
<dbReference type="InterPro" id="IPR000768">
    <property type="entry name" value="ART"/>
</dbReference>
<evidence type="ECO:0000256" key="3">
    <source>
        <dbReference type="ARBA" id="ARBA00022679"/>
    </source>
</evidence>
<evidence type="ECO:0000256" key="4">
    <source>
        <dbReference type="ARBA" id="ARBA00022695"/>
    </source>
</evidence>
<dbReference type="Gene3D" id="3.90.176.10">
    <property type="entry name" value="Toxin ADP-ribosyltransferase, Chain A, domain 1"/>
    <property type="match status" value="1"/>
</dbReference>
<dbReference type="GO" id="GO:0003950">
    <property type="term" value="F:NAD+ poly-ADP-ribosyltransferase activity"/>
    <property type="evidence" value="ECO:0007669"/>
    <property type="project" value="TreeGrafter"/>
</dbReference>